<feature type="region of interest" description="Disordered" evidence="5">
    <location>
        <begin position="415"/>
        <end position="447"/>
    </location>
</feature>
<dbReference type="InterPro" id="IPR036638">
    <property type="entry name" value="HLH_DNA-bd_sf"/>
</dbReference>
<keyword evidence="4" id="KW-0539">Nucleus</keyword>
<feature type="compositionally biased region" description="Polar residues" evidence="5">
    <location>
        <begin position="275"/>
        <end position="285"/>
    </location>
</feature>
<evidence type="ECO:0000256" key="3">
    <source>
        <dbReference type="ARBA" id="ARBA00023163"/>
    </source>
</evidence>
<dbReference type="Gene3D" id="4.10.280.10">
    <property type="entry name" value="Helix-loop-helix DNA-binding domain"/>
    <property type="match status" value="1"/>
</dbReference>
<feature type="compositionally biased region" description="Low complexity" evidence="5">
    <location>
        <begin position="607"/>
        <end position="618"/>
    </location>
</feature>
<evidence type="ECO:0000313" key="7">
    <source>
        <dbReference type="Proteomes" id="UP000694864"/>
    </source>
</evidence>
<evidence type="ECO:0000256" key="4">
    <source>
        <dbReference type="ARBA" id="ARBA00023242"/>
    </source>
</evidence>
<dbReference type="InterPro" id="IPR011598">
    <property type="entry name" value="bHLH_dom"/>
</dbReference>
<feature type="compositionally biased region" description="Basic and acidic residues" evidence="5">
    <location>
        <begin position="434"/>
        <end position="447"/>
    </location>
</feature>
<dbReference type="SUPFAM" id="SSF47459">
    <property type="entry name" value="HLH, helix-loop-helix DNA-binding domain"/>
    <property type="match status" value="1"/>
</dbReference>
<feature type="region of interest" description="Disordered" evidence="5">
    <location>
        <begin position="60"/>
        <end position="89"/>
    </location>
</feature>
<dbReference type="Pfam" id="PF00010">
    <property type="entry name" value="HLH"/>
    <property type="match status" value="1"/>
</dbReference>
<gene>
    <name evidence="8" type="primary">LOC104766821</name>
</gene>
<reference evidence="8" key="2">
    <citation type="submission" date="2025-08" db="UniProtKB">
        <authorList>
            <consortium name="RefSeq"/>
        </authorList>
    </citation>
    <scope>IDENTIFICATION</scope>
    <source>
        <tissue evidence="8">Leaf</tissue>
    </source>
</reference>
<dbReference type="SMART" id="SM00353">
    <property type="entry name" value="HLH"/>
    <property type="match status" value="1"/>
</dbReference>
<name>A0ABM0XPT3_CAMSA</name>
<evidence type="ECO:0000256" key="2">
    <source>
        <dbReference type="ARBA" id="ARBA00023015"/>
    </source>
</evidence>
<dbReference type="InterPro" id="IPR044273">
    <property type="entry name" value="PIF3-like"/>
</dbReference>
<keyword evidence="7" id="KW-1185">Reference proteome</keyword>
<evidence type="ECO:0000259" key="6">
    <source>
        <dbReference type="PROSITE" id="PS50888"/>
    </source>
</evidence>
<feature type="domain" description="BHLH" evidence="6">
    <location>
        <begin position="434"/>
        <end position="483"/>
    </location>
</feature>
<dbReference type="PANTHER" id="PTHR46807:SF8">
    <property type="entry name" value="TRANSCRIPTION FACTOR PIF1-LIKE ISOFORM X2"/>
    <property type="match status" value="1"/>
</dbReference>
<feature type="region of interest" description="Disordered" evidence="5">
    <location>
        <begin position="260"/>
        <end position="293"/>
    </location>
</feature>
<reference evidence="7" key="1">
    <citation type="journal article" date="2014" name="Nat. Commun.">
        <title>The emerging biofuel crop Camelina sativa retains a highly undifferentiated hexaploid genome structure.</title>
        <authorList>
            <person name="Kagale S."/>
            <person name="Koh C."/>
            <person name="Nixon J."/>
            <person name="Bollina V."/>
            <person name="Clarke W.E."/>
            <person name="Tuteja R."/>
            <person name="Spillane C."/>
            <person name="Robinson S.J."/>
            <person name="Links M.G."/>
            <person name="Clarke C."/>
            <person name="Higgins E.E."/>
            <person name="Huebert T."/>
            <person name="Sharpe A.G."/>
            <person name="Parkin I.A."/>
        </authorList>
    </citation>
    <scope>NUCLEOTIDE SEQUENCE [LARGE SCALE GENOMIC DNA]</scope>
    <source>
        <strain evidence="7">cv. DH55</strain>
    </source>
</reference>
<dbReference type="PANTHER" id="PTHR46807">
    <property type="entry name" value="TRANSCRIPTION FACTOR PIF3"/>
    <property type="match status" value="1"/>
</dbReference>
<feature type="region of interest" description="Disordered" evidence="5">
    <location>
        <begin position="570"/>
        <end position="629"/>
    </location>
</feature>
<dbReference type="CDD" id="cd11445">
    <property type="entry name" value="bHLH_AtPIF_like"/>
    <property type="match status" value="1"/>
</dbReference>
<comment type="subcellular location">
    <subcellularLocation>
        <location evidence="1">Nucleus</location>
    </subcellularLocation>
</comment>
<keyword evidence="2" id="KW-0805">Transcription regulation</keyword>
<dbReference type="GeneID" id="104766821"/>
<evidence type="ECO:0000313" key="8">
    <source>
        <dbReference type="RefSeq" id="XP_010489088.1"/>
    </source>
</evidence>
<evidence type="ECO:0000256" key="5">
    <source>
        <dbReference type="SAM" id="MobiDB-lite"/>
    </source>
</evidence>
<feature type="compositionally biased region" description="Low complexity" evidence="5">
    <location>
        <begin position="67"/>
        <end position="77"/>
    </location>
</feature>
<dbReference type="RefSeq" id="XP_010489088.1">
    <property type="nucleotide sequence ID" value="XM_010490786.2"/>
</dbReference>
<feature type="compositionally biased region" description="Basic and acidic residues" evidence="5">
    <location>
        <begin position="415"/>
        <end position="425"/>
    </location>
</feature>
<evidence type="ECO:0000256" key="1">
    <source>
        <dbReference type="ARBA" id="ARBA00004123"/>
    </source>
</evidence>
<dbReference type="InterPro" id="IPR047265">
    <property type="entry name" value="PIF1-like_bHLH"/>
</dbReference>
<accession>A0ABM0XPT3</accession>
<organism evidence="7 8">
    <name type="scientific">Camelina sativa</name>
    <name type="common">False flax</name>
    <name type="synonym">Myagrum sativum</name>
    <dbReference type="NCBI Taxonomy" id="90675"/>
    <lineage>
        <taxon>Eukaryota</taxon>
        <taxon>Viridiplantae</taxon>
        <taxon>Streptophyta</taxon>
        <taxon>Embryophyta</taxon>
        <taxon>Tracheophyta</taxon>
        <taxon>Spermatophyta</taxon>
        <taxon>Magnoliopsida</taxon>
        <taxon>eudicotyledons</taxon>
        <taxon>Gunneridae</taxon>
        <taxon>Pentapetalae</taxon>
        <taxon>rosids</taxon>
        <taxon>malvids</taxon>
        <taxon>Brassicales</taxon>
        <taxon>Brassicaceae</taxon>
        <taxon>Camelineae</taxon>
        <taxon>Camelina</taxon>
    </lineage>
</organism>
<proteinExistence type="predicted"/>
<dbReference type="Proteomes" id="UP000694864">
    <property type="component" value="Chromosome 19"/>
</dbReference>
<dbReference type="PROSITE" id="PS50888">
    <property type="entry name" value="BHLH"/>
    <property type="match status" value="1"/>
</dbReference>
<sequence>MHHFVPDFDTDDDYVNSSSLNLPRKSITTTTTMGGDDDNDHLMELLWHNGQVVVHNQRLHHHNNNKKPSSSPPKMLLQPPPSPMQQQPSDQNLFIHEDEMTSWLHYPLRDDTDDFCSDLLFSSAAPGAPCVAATTAERQMTSLAVTTPRPPVVERQMTSQAVTAPRPPVVERQMTSQAVTAPRPPVVERQMTSQAVTAPRPPVVERQMTSQAVTAPRPPVVERQMTSQAVTAPRPPVVERQMTSQAVTAPRPPVVERQMTSQAVTAPRSPVVERQMTSQAVTAPNPSLPRPPVRNFMNFSRLRGDFTNGRGESGQPSVSKAVVRESTQVNTSAAAAIPSAAVASEFGLTRRMDGAEKCSAVAGGGLDRKGKAVATTTIEIPGISTPIMSKSEIGPEKTIVDERKRQEREAIGETECRNENEETKQGRGSTKRSRAAEVHNLSERKRRDRINERMKALQELIPRCNKSDKASMLDEAIEYMKSLQLQIQMMSMGCGMMPMMYPGMQQYMAMGMGMNQPLPPPSFMPFPNMLPAQRPLPTQTPIGGGSVFPAPQYPVHPSDPSRLYVQNQQCDPTLSQPPQYPGFMDPYQQFRGVHPSQPPPFQNQATSYPSSSRVSSTKESVDQGNHTKG</sequence>
<protein>
    <submittedName>
        <fullName evidence="8">Transcription factor PIF1-like isoform X1</fullName>
    </submittedName>
</protein>
<keyword evidence="3" id="KW-0804">Transcription</keyword>